<dbReference type="EnsemblPlants" id="AET4Gv20356600.18">
    <property type="protein sequence ID" value="AET4Gv20356600.18"/>
    <property type="gene ID" value="AET4Gv20356600"/>
</dbReference>
<reference evidence="2" key="2">
    <citation type="journal article" date="2017" name="Nat. Plants">
        <title>The Aegilops tauschii genome reveals multiple impacts of transposons.</title>
        <authorList>
            <person name="Zhao G."/>
            <person name="Zou C."/>
            <person name="Li K."/>
            <person name="Wang K."/>
            <person name="Li T."/>
            <person name="Gao L."/>
            <person name="Zhang X."/>
            <person name="Wang H."/>
            <person name="Yang Z."/>
            <person name="Liu X."/>
            <person name="Jiang W."/>
            <person name="Mao L."/>
            <person name="Kong X."/>
            <person name="Jiao Y."/>
            <person name="Jia J."/>
        </authorList>
    </citation>
    <scope>NUCLEOTIDE SEQUENCE [LARGE SCALE GENOMIC DNA]</scope>
    <source>
        <strain evidence="2">cv. AL8/78</strain>
    </source>
</reference>
<reference evidence="2" key="1">
    <citation type="journal article" date="2014" name="Science">
        <title>Ancient hybridizations among the ancestral genomes of bread wheat.</title>
        <authorList>
            <consortium name="International Wheat Genome Sequencing Consortium,"/>
            <person name="Marcussen T."/>
            <person name="Sandve S.R."/>
            <person name="Heier L."/>
            <person name="Spannagl M."/>
            <person name="Pfeifer M."/>
            <person name="Jakobsen K.S."/>
            <person name="Wulff B.B."/>
            <person name="Steuernagel B."/>
            <person name="Mayer K.F."/>
            <person name="Olsen O.A."/>
        </authorList>
    </citation>
    <scope>NUCLEOTIDE SEQUENCE [LARGE SCALE GENOMIC DNA]</scope>
    <source>
        <strain evidence="2">cv. AL8/78</strain>
    </source>
</reference>
<dbReference type="Gramene" id="AET4Gv20356600.18">
    <property type="protein sequence ID" value="AET4Gv20356600.18"/>
    <property type="gene ID" value="AET4Gv20356600"/>
</dbReference>
<reference evidence="1" key="4">
    <citation type="submission" date="2019-03" db="UniProtKB">
        <authorList>
            <consortium name="EnsemblPlants"/>
        </authorList>
    </citation>
    <scope>IDENTIFICATION</scope>
</reference>
<accession>A0A453HYE7</accession>
<reference evidence="1" key="3">
    <citation type="journal article" date="2017" name="Nature">
        <title>Genome sequence of the progenitor of the wheat D genome Aegilops tauschii.</title>
        <authorList>
            <person name="Luo M.C."/>
            <person name="Gu Y.Q."/>
            <person name="Puiu D."/>
            <person name="Wang H."/>
            <person name="Twardziok S.O."/>
            <person name="Deal K.R."/>
            <person name="Huo N."/>
            <person name="Zhu T."/>
            <person name="Wang L."/>
            <person name="Wang Y."/>
            <person name="McGuire P.E."/>
            <person name="Liu S."/>
            <person name="Long H."/>
            <person name="Ramasamy R.K."/>
            <person name="Rodriguez J.C."/>
            <person name="Van S.L."/>
            <person name="Yuan L."/>
            <person name="Wang Z."/>
            <person name="Xia Z."/>
            <person name="Xiao L."/>
            <person name="Anderson O.D."/>
            <person name="Ouyang S."/>
            <person name="Liang Y."/>
            <person name="Zimin A.V."/>
            <person name="Pertea G."/>
            <person name="Qi P."/>
            <person name="Bennetzen J.L."/>
            <person name="Dai X."/>
            <person name="Dawson M.W."/>
            <person name="Muller H.G."/>
            <person name="Kugler K."/>
            <person name="Rivarola-Duarte L."/>
            <person name="Spannagl M."/>
            <person name="Mayer K.F.X."/>
            <person name="Lu F.H."/>
            <person name="Bevan M.W."/>
            <person name="Leroy P."/>
            <person name="Li P."/>
            <person name="You F.M."/>
            <person name="Sun Q."/>
            <person name="Liu Z."/>
            <person name="Lyons E."/>
            <person name="Wicker T."/>
            <person name="Salzberg S.L."/>
            <person name="Devos K.M."/>
            <person name="Dvorak J."/>
        </authorList>
    </citation>
    <scope>NUCLEOTIDE SEQUENCE [LARGE SCALE GENOMIC DNA]</scope>
    <source>
        <strain evidence="1">cv. AL8/78</strain>
    </source>
</reference>
<protein>
    <submittedName>
        <fullName evidence="1">Uncharacterized protein</fullName>
    </submittedName>
</protein>
<proteinExistence type="predicted"/>
<evidence type="ECO:0000313" key="2">
    <source>
        <dbReference type="Proteomes" id="UP000015105"/>
    </source>
</evidence>
<keyword evidence="2" id="KW-1185">Reference proteome</keyword>
<evidence type="ECO:0000313" key="1">
    <source>
        <dbReference type="EnsemblPlants" id="AET4Gv20356600.18"/>
    </source>
</evidence>
<sequence length="59" mass="6275">MVIDFNPCAGGVLEVSFGVAISRLILSSSSTSSIVVNCFGQLCILFPQNYLTAFCGQQK</sequence>
<name>A0A453HYE7_AEGTS</name>
<organism evidence="1 2">
    <name type="scientific">Aegilops tauschii subsp. strangulata</name>
    <name type="common">Goatgrass</name>
    <dbReference type="NCBI Taxonomy" id="200361"/>
    <lineage>
        <taxon>Eukaryota</taxon>
        <taxon>Viridiplantae</taxon>
        <taxon>Streptophyta</taxon>
        <taxon>Embryophyta</taxon>
        <taxon>Tracheophyta</taxon>
        <taxon>Spermatophyta</taxon>
        <taxon>Magnoliopsida</taxon>
        <taxon>Liliopsida</taxon>
        <taxon>Poales</taxon>
        <taxon>Poaceae</taxon>
        <taxon>BOP clade</taxon>
        <taxon>Pooideae</taxon>
        <taxon>Triticodae</taxon>
        <taxon>Triticeae</taxon>
        <taxon>Triticinae</taxon>
        <taxon>Aegilops</taxon>
    </lineage>
</organism>
<dbReference type="AlphaFoldDB" id="A0A453HYE7"/>
<reference evidence="1" key="5">
    <citation type="journal article" date="2021" name="G3 (Bethesda)">
        <title>Aegilops tauschii genome assembly Aet v5.0 features greater sequence contiguity and improved annotation.</title>
        <authorList>
            <person name="Wang L."/>
            <person name="Zhu T."/>
            <person name="Rodriguez J.C."/>
            <person name="Deal K.R."/>
            <person name="Dubcovsky J."/>
            <person name="McGuire P.E."/>
            <person name="Lux T."/>
            <person name="Spannagl M."/>
            <person name="Mayer K.F.X."/>
            <person name="Baldrich P."/>
            <person name="Meyers B.C."/>
            <person name="Huo N."/>
            <person name="Gu Y.Q."/>
            <person name="Zhou H."/>
            <person name="Devos K.M."/>
            <person name="Bennetzen J.L."/>
            <person name="Unver T."/>
            <person name="Budak H."/>
            <person name="Gulick P.J."/>
            <person name="Galiba G."/>
            <person name="Kalapos B."/>
            <person name="Nelson D.R."/>
            <person name="Li P."/>
            <person name="You F.M."/>
            <person name="Luo M.C."/>
            <person name="Dvorak J."/>
        </authorList>
    </citation>
    <scope>NUCLEOTIDE SEQUENCE [LARGE SCALE GENOMIC DNA]</scope>
    <source>
        <strain evidence="1">cv. AL8/78</strain>
    </source>
</reference>
<dbReference type="Proteomes" id="UP000015105">
    <property type="component" value="Chromosome 4D"/>
</dbReference>